<evidence type="ECO:0000256" key="7">
    <source>
        <dbReference type="ARBA" id="ARBA00022801"/>
    </source>
</evidence>
<evidence type="ECO:0000256" key="10">
    <source>
        <dbReference type="ARBA" id="ARBA00023204"/>
    </source>
</evidence>
<evidence type="ECO:0000256" key="8">
    <source>
        <dbReference type="ARBA" id="ARBA00022833"/>
    </source>
</evidence>
<protein>
    <recommendedName>
        <fullName evidence="15">Formamidopyrimidine-DNA glycosylase</fullName>
        <shortName evidence="15">Fapy-DNA glycosylase</shortName>
        <ecNumber evidence="15">3.2.2.23</ecNumber>
    </recommendedName>
    <alternativeName>
        <fullName evidence="15">DNA-(apurinic or apyrimidinic site) lyase MutM</fullName>
        <shortName evidence="15">AP lyase MutM</shortName>
        <ecNumber evidence="15">4.2.99.18</ecNumber>
    </alternativeName>
</protein>
<evidence type="ECO:0000256" key="3">
    <source>
        <dbReference type="ARBA" id="ARBA00011245"/>
    </source>
</evidence>
<dbReference type="SMART" id="SM00898">
    <property type="entry name" value="Fapy_DNA_glyco"/>
    <property type="match status" value="1"/>
</dbReference>
<reference evidence="18 19" key="1">
    <citation type="submission" date="2015-11" db="EMBL/GenBank/DDBJ databases">
        <title>Genomic analysis of 38 Legionella species identifies large and diverse effector repertoires.</title>
        <authorList>
            <person name="Burstein D."/>
            <person name="Amaro F."/>
            <person name="Zusman T."/>
            <person name="Lifshitz Z."/>
            <person name="Cohen O."/>
            <person name="Gilbert J.A."/>
            <person name="Pupko T."/>
            <person name="Shuman H.A."/>
            <person name="Segal G."/>
        </authorList>
    </citation>
    <scope>NUCLEOTIDE SEQUENCE [LARGE SCALE GENOMIC DNA]</scope>
    <source>
        <strain evidence="18 19">CDC#1442-AUS-E</strain>
    </source>
</reference>
<dbReference type="InterPro" id="IPR010663">
    <property type="entry name" value="Znf_FPG/IleRS"/>
</dbReference>
<dbReference type="EC" id="3.2.2.23" evidence="15"/>
<feature type="domain" description="FPG-type" evidence="16">
    <location>
        <begin position="238"/>
        <end position="272"/>
    </location>
</feature>
<dbReference type="OrthoDB" id="9800855at2"/>
<keyword evidence="10 15" id="KW-0234">DNA repair</keyword>
<dbReference type="GO" id="GO:0034039">
    <property type="term" value="F:8-oxo-7,8-dihydroguanine DNA N-glycosylase activity"/>
    <property type="evidence" value="ECO:0007669"/>
    <property type="project" value="TreeGrafter"/>
</dbReference>
<dbReference type="SUPFAM" id="SSF46946">
    <property type="entry name" value="S13-like H2TH domain"/>
    <property type="match status" value="1"/>
</dbReference>
<dbReference type="InterPro" id="IPR012319">
    <property type="entry name" value="FPG_cat"/>
</dbReference>
<keyword evidence="11 15" id="KW-0456">Lyase</keyword>
<dbReference type="NCBIfam" id="TIGR00577">
    <property type="entry name" value="fpg"/>
    <property type="match status" value="1"/>
</dbReference>
<dbReference type="EMBL" id="LNYS01000006">
    <property type="protein sequence ID" value="KTD52284.1"/>
    <property type="molecule type" value="Genomic_DNA"/>
</dbReference>
<dbReference type="GO" id="GO:0008270">
    <property type="term" value="F:zinc ion binding"/>
    <property type="evidence" value="ECO:0007669"/>
    <property type="project" value="UniProtKB-UniRule"/>
</dbReference>
<comment type="similarity">
    <text evidence="2 15">Belongs to the FPG family.</text>
</comment>
<evidence type="ECO:0000256" key="15">
    <source>
        <dbReference type="HAMAP-Rule" id="MF_00103"/>
    </source>
</evidence>
<keyword evidence="4 15" id="KW-0479">Metal-binding</keyword>
<dbReference type="GO" id="GO:0006284">
    <property type="term" value="P:base-excision repair"/>
    <property type="evidence" value="ECO:0007669"/>
    <property type="project" value="InterPro"/>
</dbReference>
<evidence type="ECO:0000256" key="12">
    <source>
        <dbReference type="ARBA" id="ARBA00023268"/>
    </source>
</evidence>
<comment type="catalytic activity">
    <reaction evidence="1 15">
        <text>Hydrolysis of DNA containing ring-opened 7-methylguanine residues, releasing 2,6-diamino-4-hydroxy-5-(N-methyl)formamidopyrimidine.</text>
        <dbReference type="EC" id="3.2.2.23"/>
    </reaction>
</comment>
<keyword evidence="9 15" id="KW-0238">DNA-binding</keyword>
<dbReference type="GO" id="GO:0140078">
    <property type="term" value="F:class I DNA-(apurinic or apyrimidinic site) endonuclease activity"/>
    <property type="evidence" value="ECO:0007669"/>
    <property type="project" value="UniProtKB-EC"/>
</dbReference>
<dbReference type="Gene3D" id="1.10.8.50">
    <property type="match status" value="1"/>
</dbReference>
<dbReference type="FunFam" id="1.10.8.50:FF:000003">
    <property type="entry name" value="Formamidopyrimidine-DNA glycosylase"/>
    <property type="match status" value="1"/>
</dbReference>
<dbReference type="NCBIfam" id="NF002211">
    <property type="entry name" value="PRK01103.1"/>
    <property type="match status" value="1"/>
</dbReference>
<proteinExistence type="inferred from homology"/>
<dbReference type="CDD" id="cd08966">
    <property type="entry name" value="EcFpg-like_N"/>
    <property type="match status" value="1"/>
</dbReference>
<feature type="active site" description="Schiff-base intermediate with DNA" evidence="15">
    <location>
        <position position="2"/>
    </location>
</feature>
<feature type="binding site" evidence="15">
    <location>
        <position position="92"/>
    </location>
    <ligand>
        <name>DNA</name>
        <dbReference type="ChEBI" id="CHEBI:16991"/>
    </ligand>
</feature>
<organism evidence="18 19">
    <name type="scientific">Legionella quinlivanii</name>
    <dbReference type="NCBI Taxonomy" id="45073"/>
    <lineage>
        <taxon>Bacteria</taxon>
        <taxon>Pseudomonadati</taxon>
        <taxon>Pseudomonadota</taxon>
        <taxon>Gammaproteobacteria</taxon>
        <taxon>Legionellales</taxon>
        <taxon>Legionellaceae</taxon>
        <taxon>Legionella</taxon>
    </lineage>
</organism>
<dbReference type="PROSITE" id="PS01242">
    <property type="entry name" value="ZF_FPG_1"/>
    <property type="match status" value="1"/>
</dbReference>
<dbReference type="Pfam" id="PF06831">
    <property type="entry name" value="H2TH"/>
    <property type="match status" value="1"/>
</dbReference>
<feature type="active site" description="Proton donor" evidence="15">
    <location>
        <position position="3"/>
    </location>
</feature>
<dbReference type="Proteomes" id="UP000054618">
    <property type="component" value="Unassembled WGS sequence"/>
</dbReference>
<dbReference type="InterPro" id="IPR035937">
    <property type="entry name" value="FPG_N"/>
</dbReference>
<dbReference type="SUPFAM" id="SSF57716">
    <property type="entry name" value="Glucocorticoid receptor-like (DNA-binding domain)"/>
    <property type="match status" value="1"/>
</dbReference>
<dbReference type="PROSITE" id="PS51068">
    <property type="entry name" value="FPG_CAT"/>
    <property type="match status" value="1"/>
</dbReference>
<evidence type="ECO:0000259" key="16">
    <source>
        <dbReference type="PROSITE" id="PS51066"/>
    </source>
</evidence>
<dbReference type="Gene3D" id="3.20.190.10">
    <property type="entry name" value="MutM-like, N-terminal"/>
    <property type="match status" value="1"/>
</dbReference>
<evidence type="ECO:0000256" key="1">
    <source>
        <dbReference type="ARBA" id="ARBA00001668"/>
    </source>
</evidence>
<comment type="catalytic activity">
    <reaction evidence="14 15">
        <text>2'-deoxyribonucleotide-(2'-deoxyribose 5'-phosphate)-2'-deoxyribonucleotide-DNA = a 3'-end 2'-deoxyribonucleotide-(2,3-dehydro-2,3-deoxyribose 5'-phosphate)-DNA + a 5'-end 5'-phospho-2'-deoxyribonucleoside-DNA + H(+)</text>
        <dbReference type="Rhea" id="RHEA:66592"/>
        <dbReference type="Rhea" id="RHEA-COMP:13180"/>
        <dbReference type="Rhea" id="RHEA-COMP:16897"/>
        <dbReference type="Rhea" id="RHEA-COMP:17067"/>
        <dbReference type="ChEBI" id="CHEBI:15378"/>
        <dbReference type="ChEBI" id="CHEBI:136412"/>
        <dbReference type="ChEBI" id="CHEBI:157695"/>
        <dbReference type="ChEBI" id="CHEBI:167181"/>
        <dbReference type="EC" id="4.2.99.18"/>
    </reaction>
</comment>
<dbReference type="PATRIC" id="fig|45073.5.peg.1192"/>
<evidence type="ECO:0000256" key="4">
    <source>
        <dbReference type="ARBA" id="ARBA00022723"/>
    </source>
</evidence>
<dbReference type="STRING" id="45073.Lqui_1128"/>
<dbReference type="RefSeq" id="WP_058507205.1">
    <property type="nucleotide sequence ID" value="NZ_CAAAIK010000003.1"/>
</dbReference>
<dbReference type="InterPro" id="IPR010979">
    <property type="entry name" value="Ribosomal_uS13-like_H2TH"/>
</dbReference>
<evidence type="ECO:0000259" key="17">
    <source>
        <dbReference type="PROSITE" id="PS51068"/>
    </source>
</evidence>
<comment type="function">
    <text evidence="15">Involved in base excision repair of DNA damaged by oxidation or by mutagenic agents. Acts as DNA glycosylase that recognizes and removes damaged bases. Has a preference for oxidized purines, such as 7,8-dihydro-8-oxoguanine (8-oxoG). Has AP (apurinic/apyrimidinic) lyase activity and introduces nicks in the DNA strand. Cleaves the DNA backbone by beta-delta elimination to generate a single-strand break at the site of the removed base with both 3'- and 5'-phosphates.</text>
</comment>
<evidence type="ECO:0000256" key="6">
    <source>
        <dbReference type="ARBA" id="ARBA00022771"/>
    </source>
</evidence>
<keyword evidence="13 15" id="KW-0326">Glycosidase</keyword>
<dbReference type="HAMAP" id="MF_00103">
    <property type="entry name" value="Fapy_DNA_glycosyl"/>
    <property type="match status" value="1"/>
</dbReference>
<evidence type="ECO:0000256" key="14">
    <source>
        <dbReference type="ARBA" id="ARBA00044632"/>
    </source>
</evidence>
<evidence type="ECO:0000313" key="18">
    <source>
        <dbReference type="EMBL" id="KTD52284.1"/>
    </source>
</evidence>
<feature type="active site" description="Proton donor; for delta-elimination activity" evidence="15">
    <location>
        <position position="262"/>
    </location>
</feature>
<dbReference type="InterPro" id="IPR020629">
    <property type="entry name" value="FPG_Glyclase"/>
</dbReference>
<evidence type="ECO:0000256" key="5">
    <source>
        <dbReference type="ARBA" id="ARBA00022763"/>
    </source>
</evidence>
<dbReference type="AlphaFoldDB" id="A0A0W0Y5M4"/>
<dbReference type="PANTHER" id="PTHR22993">
    <property type="entry name" value="FORMAMIDOPYRIMIDINE-DNA GLYCOSYLASE"/>
    <property type="match status" value="1"/>
</dbReference>
<dbReference type="EC" id="4.2.99.18" evidence="15"/>
<dbReference type="PANTHER" id="PTHR22993:SF9">
    <property type="entry name" value="FORMAMIDOPYRIMIDINE-DNA GLYCOSYLASE"/>
    <property type="match status" value="1"/>
</dbReference>
<keyword evidence="12 15" id="KW-0511">Multifunctional enzyme</keyword>
<keyword evidence="7 15" id="KW-0378">Hydrolase</keyword>
<feature type="domain" description="Formamidopyrimidine-DNA glycosylase catalytic" evidence="17">
    <location>
        <begin position="2"/>
        <end position="114"/>
    </location>
</feature>
<dbReference type="Pfam" id="PF01149">
    <property type="entry name" value="Fapy_DNA_glyco"/>
    <property type="match status" value="1"/>
</dbReference>
<accession>A0A0W0Y5M4</accession>
<evidence type="ECO:0000256" key="9">
    <source>
        <dbReference type="ARBA" id="ARBA00023125"/>
    </source>
</evidence>
<keyword evidence="8 15" id="KW-0862">Zinc</keyword>
<feature type="binding site" evidence="15">
    <location>
        <position position="111"/>
    </location>
    <ligand>
        <name>DNA</name>
        <dbReference type="ChEBI" id="CHEBI:16991"/>
    </ligand>
</feature>
<dbReference type="InterPro" id="IPR000214">
    <property type="entry name" value="Znf_DNA_glyclase/AP_lyase"/>
</dbReference>
<dbReference type="InterPro" id="IPR015887">
    <property type="entry name" value="DNA_glyclase_Znf_dom_DNA_BS"/>
</dbReference>
<name>A0A0W0Y5M4_9GAMM</name>
<evidence type="ECO:0000313" key="19">
    <source>
        <dbReference type="Proteomes" id="UP000054618"/>
    </source>
</evidence>
<comment type="cofactor">
    <cofactor evidence="15">
        <name>Zn(2+)</name>
        <dbReference type="ChEBI" id="CHEBI:29105"/>
    </cofactor>
    <text evidence="15">Binds 1 zinc ion per subunit.</text>
</comment>
<sequence>MPELPEVETTRQGLLSCVRNKLIRNCIVRCQQLRVPVNPQFAESCIGQRIDTVSRRGKYLLLHLSNQGYILIHLGMSGHFRIVQNGLAPGKHDHIDIELDDGQILRYNDTRRFGLCLYSETEPESHPLLARLGPEPLSESFSPNYLYQQSRNRKQAIKSFIMNNDIVVGVGNIYASESLFMAGIHPANAAKALDEKDYERLVAAIRKVLTQALAAGGTTLKDFISPHGKPGYFAFDLQVYGREKLPCVSCSQPLHSIRLAGRSSAYCPSCQPLKKEA</sequence>
<feature type="active site" description="Proton donor; for beta-elimination activity" evidence="15">
    <location>
        <position position="58"/>
    </location>
</feature>
<keyword evidence="5 15" id="KW-0227">DNA damage</keyword>
<evidence type="ECO:0000256" key="2">
    <source>
        <dbReference type="ARBA" id="ARBA00009409"/>
    </source>
</evidence>
<gene>
    <name evidence="15 18" type="primary">mutM</name>
    <name evidence="15" type="synonym">fpg</name>
    <name evidence="18" type="ORF">Lqui_1128</name>
</gene>
<evidence type="ECO:0000256" key="11">
    <source>
        <dbReference type="ARBA" id="ARBA00023239"/>
    </source>
</evidence>
<evidence type="ECO:0000256" key="13">
    <source>
        <dbReference type="ARBA" id="ARBA00023295"/>
    </source>
</evidence>
<dbReference type="SMART" id="SM01232">
    <property type="entry name" value="H2TH"/>
    <property type="match status" value="1"/>
</dbReference>
<dbReference type="FunFam" id="3.20.190.10:FF:000001">
    <property type="entry name" value="Formamidopyrimidine-DNA glycosylase"/>
    <property type="match status" value="1"/>
</dbReference>
<dbReference type="InterPro" id="IPR015886">
    <property type="entry name" value="H2TH_FPG"/>
</dbReference>
<comment type="subunit">
    <text evidence="3 15">Monomer.</text>
</comment>
<dbReference type="Pfam" id="PF06827">
    <property type="entry name" value="zf-FPG_IleRS"/>
    <property type="match status" value="1"/>
</dbReference>
<keyword evidence="19" id="KW-1185">Reference proteome</keyword>
<dbReference type="GO" id="GO:0003684">
    <property type="term" value="F:damaged DNA binding"/>
    <property type="evidence" value="ECO:0007669"/>
    <property type="project" value="InterPro"/>
</dbReference>
<comment type="caution">
    <text evidence="18">The sequence shown here is derived from an EMBL/GenBank/DDBJ whole genome shotgun (WGS) entry which is preliminary data.</text>
</comment>
<feature type="binding site" evidence="15">
    <location>
        <position position="153"/>
    </location>
    <ligand>
        <name>DNA</name>
        <dbReference type="ChEBI" id="CHEBI:16991"/>
    </ligand>
</feature>
<keyword evidence="6 15" id="KW-0863">Zinc-finger</keyword>
<dbReference type="PROSITE" id="PS51066">
    <property type="entry name" value="ZF_FPG_2"/>
    <property type="match status" value="1"/>
</dbReference>
<dbReference type="SUPFAM" id="SSF81624">
    <property type="entry name" value="N-terminal domain of MutM-like DNA repair proteins"/>
    <property type="match status" value="1"/>
</dbReference>